<protein>
    <submittedName>
        <fullName evidence="1">Uncharacterized protein</fullName>
    </submittedName>
</protein>
<accession>A0A251UKU7</accession>
<gene>
    <name evidence="1" type="ORF">HannXRQ_Chr05g0131901</name>
</gene>
<evidence type="ECO:0000313" key="2">
    <source>
        <dbReference type="Proteomes" id="UP000215914"/>
    </source>
</evidence>
<dbReference type="EMBL" id="CM007894">
    <property type="protein sequence ID" value="OTG24007.1"/>
    <property type="molecule type" value="Genomic_DNA"/>
</dbReference>
<name>A0A251UKU7_HELAN</name>
<reference evidence="2" key="1">
    <citation type="journal article" date="2017" name="Nature">
        <title>The sunflower genome provides insights into oil metabolism, flowering and Asterid evolution.</title>
        <authorList>
            <person name="Badouin H."/>
            <person name="Gouzy J."/>
            <person name="Grassa C.J."/>
            <person name="Murat F."/>
            <person name="Staton S.E."/>
            <person name="Cottret L."/>
            <person name="Lelandais-Briere C."/>
            <person name="Owens G.L."/>
            <person name="Carrere S."/>
            <person name="Mayjonade B."/>
            <person name="Legrand L."/>
            <person name="Gill N."/>
            <person name="Kane N.C."/>
            <person name="Bowers J.E."/>
            <person name="Hubner S."/>
            <person name="Bellec A."/>
            <person name="Berard A."/>
            <person name="Berges H."/>
            <person name="Blanchet N."/>
            <person name="Boniface M.C."/>
            <person name="Brunel D."/>
            <person name="Catrice O."/>
            <person name="Chaidir N."/>
            <person name="Claudel C."/>
            <person name="Donnadieu C."/>
            <person name="Faraut T."/>
            <person name="Fievet G."/>
            <person name="Helmstetter N."/>
            <person name="King M."/>
            <person name="Knapp S.J."/>
            <person name="Lai Z."/>
            <person name="Le Paslier M.C."/>
            <person name="Lippi Y."/>
            <person name="Lorenzon L."/>
            <person name="Mandel J.R."/>
            <person name="Marage G."/>
            <person name="Marchand G."/>
            <person name="Marquand E."/>
            <person name="Bret-Mestries E."/>
            <person name="Morien E."/>
            <person name="Nambeesan S."/>
            <person name="Nguyen T."/>
            <person name="Pegot-Espagnet P."/>
            <person name="Pouilly N."/>
            <person name="Raftis F."/>
            <person name="Sallet E."/>
            <person name="Schiex T."/>
            <person name="Thomas J."/>
            <person name="Vandecasteele C."/>
            <person name="Vares D."/>
            <person name="Vear F."/>
            <person name="Vautrin S."/>
            <person name="Crespi M."/>
            <person name="Mangin B."/>
            <person name="Burke J.M."/>
            <person name="Salse J."/>
            <person name="Munos S."/>
            <person name="Vincourt P."/>
            <person name="Rieseberg L.H."/>
            <person name="Langlade N.B."/>
        </authorList>
    </citation>
    <scope>NUCLEOTIDE SEQUENCE [LARGE SCALE GENOMIC DNA]</scope>
    <source>
        <strain evidence="2">cv. SF193</strain>
    </source>
</reference>
<dbReference type="Proteomes" id="UP000215914">
    <property type="component" value="Chromosome 5"/>
</dbReference>
<dbReference type="InParanoid" id="A0A251UKU7"/>
<dbReference type="AlphaFoldDB" id="A0A251UKU7"/>
<evidence type="ECO:0000313" key="1">
    <source>
        <dbReference type="EMBL" id="OTG24007.1"/>
    </source>
</evidence>
<sequence length="54" mass="6383">MLKKKKKITLGCRTVDGNFRWGKTVIFKKSMLIGVINYAWKKNSKKWIANFLFC</sequence>
<organism evidence="1 2">
    <name type="scientific">Helianthus annuus</name>
    <name type="common">Common sunflower</name>
    <dbReference type="NCBI Taxonomy" id="4232"/>
    <lineage>
        <taxon>Eukaryota</taxon>
        <taxon>Viridiplantae</taxon>
        <taxon>Streptophyta</taxon>
        <taxon>Embryophyta</taxon>
        <taxon>Tracheophyta</taxon>
        <taxon>Spermatophyta</taxon>
        <taxon>Magnoliopsida</taxon>
        <taxon>eudicotyledons</taxon>
        <taxon>Gunneridae</taxon>
        <taxon>Pentapetalae</taxon>
        <taxon>asterids</taxon>
        <taxon>campanulids</taxon>
        <taxon>Asterales</taxon>
        <taxon>Asteraceae</taxon>
        <taxon>Asteroideae</taxon>
        <taxon>Heliantheae alliance</taxon>
        <taxon>Heliantheae</taxon>
        <taxon>Helianthus</taxon>
    </lineage>
</organism>
<keyword evidence="2" id="KW-1185">Reference proteome</keyword>
<proteinExistence type="predicted"/>